<dbReference type="InterPro" id="IPR000700">
    <property type="entry name" value="PAS-assoc_C"/>
</dbReference>
<keyword evidence="11" id="KW-1185">Reference proteome</keyword>
<dbReference type="SMART" id="SM00382">
    <property type="entry name" value="AAA"/>
    <property type="match status" value="1"/>
</dbReference>
<feature type="domain" description="PAC" evidence="9">
    <location>
        <begin position="266"/>
        <end position="317"/>
    </location>
</feature>
<protein>
    <submittedName>
        <fullName evidence="10">PAS domain S-box</fullName>
    </submittedName>
</protein>
<dbReference type="SUPFAM" id="SSF46689">
    <property type="entry name" value="Homeodomain-like"/>
    <property type="match status" value="1"/>
</dbReference>
<keyword evidence="2" id="KW-0067">ATP-binding</keyword>
<dbReference type="Pfam" id="PF13426">
    <property type="entry name" value="PAS_9"/>
    <property type="match status" value="2"/>
</dbReference>
<evidence type="ECO:0000256" key="4">
    <source>
        <dbReference type="ARBA" id="ARBA00023125"/>
    </source>
</evidence>
<dbReference type="InterPro" id="IPR009057">
    <property type="entry name" value="Homeodomain-like_sf"/>
</dbReference>
<dbReference type="PROSITE" id="PS50045">
    <property type="entry name" value="SIGMA54_INTERACT_4"/>
    <property type="match status" value="1"/>
</dbReference>
<dbReference type="InterPro" id="IPR000014">
    <property type="entry name" value="PAS"/>
</dbReference>
<evidence type="ECO:0000259" key="8">
    <source>
        <dbReference type="PROSITE" id="PS50112"/>
    </source>
</evidence>
<gene>
    <name evidence="10" type="ORF">BA1DRAFT_01098</name>
</gene>
<dbReference type="InterPro" id="IPR058031">
    <property type="entry name" value="AAA_lid_NorR"/>
</dbReference>
<keyword evidence="5" id="KW-0804">Transcription</keyword>
<dbReference type="InterPro" id="IPR001610">
    <property type="entry name" value="PAC"/>
</dbReference>
<feature type="domain" description="Sigma-54 factor interaction" evidence="7">
    <location>
        <begin position="349"/>
        <end position="578"/>
    </location>
</feature>
<dbReference type="NCBIfam" id="TIGR00229">
    <property type="entry name" value="sensory_box"/>
    <property type="match status" value="1"/>
</dbReference>
<keyword evidence="3" id="KW-0805">Transcription regulation</keyword>
<dbReference type="PROSITE" id="PS00675">
    <property type="entry name" value="SIGMA54_INTERACT_1"/>
    <property type="match status" value="1"/>
</dbReference>
<keyword evidence="6" id="KW-0175">Coiled coil</keyword>
<dbReference type="FunFam" id="3.40.50.300:FF:000006">
    <property type="entry name" value="DNA-binding transcriptional regulator NtrC"/>
    <property type="match status" value="1"/>
</dbReference>
<evidence type="ECO:0000256" key="1">
    <source>
        <dbReference type="ARBA" id="ARBA00022741"/>
    </source>
</evidence>
<accession>A0A022PL94</accession>
<dbReference type="Gene3D" id="1.10.8.60">
    <property type="match status" value="1"/>
</dbReference>
<evidence type="ECO:0000313" key="11">
    <source>
        <dbReference type="Proteomes" id="UP000023464"/>
    </source>
</evidence>
<dbReference type="Gene3D" id="3.40.50.300">
    <property type="entry name" value="P-loop containing nucleotide triphosphate hydrolases"/>
    <property type="match status" value="1"/>
</dbReference>
<comment type="caution">
    <text evidence="10">The sequence shown here is derived from an EMBL/GenBank/DDBJ whole genome shotgun (WGS) entry which is preliminary data.</text>
</comment>
<dbReference type="PANTHER" id="PTHR32071:SF117">
    <property type="entry name" value="PTS-DEPENDENT DIHYDROXYACETONE KINASE OPERON REGULATORY PROTEIN-RELATED"/>
    <property type="match status" value="1"/>
</dbReference>
<dbReference type="GO" id="GO:0003677">
    <property type="term" value="F:DNA binding"/>
    <property type="evidence" value="ECO:0007669"/>
    <property type="project" value="UniProtKB-KW"/>
</dbReference>
<dbReference type="SMART" id="SM00091">
    <property type="entry name" value="PAS"/>
    <property type="match status" value="2"/>
</dbReference>
<dbReference type="SMART" id="SM00086">
    <property type="entry name" value="PAC"/>
    <property type="match status" value="2"/>
</dbReference>
<dbReference type="AlphaFoldDB" id="A0A022PL94"/>
<dbReference type="PANTHER" id="PTHR32071">
    <property type="entry name" value="TRANSCRIPTIONAL REGULATORY PROTEIN"/>
    <property type="match status" value="1"/>
</dbReference>
<dbReference type="CDD" id="cd00130">
    <property type="entry name" value="PAS"/>
    <property type="match status" value="2"/>
</dbReference>
<evidence type="ECO:0000313" key="10">
    <source>
        <dbReference type="EMBL" id="EYU16274.1"/>
    </source>
</evidence>
<feature type="coiled-coil region" evidence="6">
    <location>
        <begin position="308"/>
        <end position="339"/>
    </location>
</feature>
<dbReference type="SUPFAM" id="SSF55785">
    <property type="entry name" value="PYP-like sensor domain (PAS domain)"/>
    <property type="match status" value="2"/>
</dbReference>
<dbReference type="CDD" id="cd00009">
    <property type="entry name" value="AAA"/>
    <property type="match status" value="1"/>
</dbReference>
<dbReference type="SUPFAM" id="SSF52540">
    <property type="entry name" value="P-loop containing nucleoside triphosphate hydrolases"/>
    <property type="match status" value="1"/>
</dbReference>
<dbReference type="Proteomes" id="UP000023464">
    <property type="component" value="Unassembled WGS sequence"/>
</dbReference>
<evidence type="ECO:0000256" key="6">
    <source>
        <dbReference type="SAM" id="Coils"/>
    </source>
</evidence>
<dbReference type="PATRIC" id="fig|1393736.3.peg.1120"/>
<reference evidence="10 11" key="1">
    <citation type="submission" date="2014-03" db="EMBL/GenBank/DDBJ databases">
        <title>Draft Genome of Photorhabdus luminescens BA1, an Egyptian Isolate.</title>
        <authorList>
            <person name="Ghazal S."/>
            <person name="Hurst S.G.IV."/>
            <person name="Morris K."/>
            <person name="Thomas K."/>
            <person name="Tisa L.S."/>
        </authorList>
    </citation>
    <scope>NUCLEOTIDE SEQUENCE [LARGE SCALE GENOMIC DNA]</scope>
    <source>
        <strain evidence="10 11">BA1</strain>
    </source>
</reference>
<dbReference type="PROSITE" id="PS50113">
    <property type="entry name" value="PAC"/>
    <property type="match status" value="1"/>
</dbReference>
<sequence length="668" mass="76628">MKFHSLNYETSYTLWILGGNLKDDGYSMNTTDFISDWVVYEDSTRPLVFEHTSQALIVLDPHQNQFIDVNISATRLLQYERHEIIQKTVTSIFGHFRQLPYLVAFTEGALAKGWAWNNELYIFDKKGEKIQLDITSVSLPYKNKTLLIWSLVDVKDLELRQFNKNTDKAICTGLKESQALQELLIDSDTGKHLLLSSVGDGIYSINKQGLCTFINPVGAKMLGLQPEDVLSDNIHKIHHHTHENGDPYPEEECPIYAAVHDGIVHEGVQEIFWRRDGSCFPVEFTSTPVIRDGEIIGAVVVFRDITDRLNTEKQLTHALEELQDLKSRLEQQNEYLQEEILHENQYDEIIGSSASILQIIEKIKVVAPTDANVMIYGESGTGKELIARAIHQSSHRQQQPLIRVNCAAIPSELFESEFFGHVKGAFTGAVRDRAGRFELADQGTLFLDEIGEIPIELQSKLLRVLQEGTFERVGEEKTRHVNVRIIAATNRNLKEEVKHKRFREDLYFRLNVFPIYSPALRDRKEDIPLLVTHFTKLICDKRKINYLPFSQRHILELQQYDWPGNIRELQNVIERALIIAKQGTVSFRYLLEQDQQQNETTHQNIHNKLQQIEIVLTMQQLKDLEIKNFSLAVKQCKGKIFGDDGAAKLLGMNPTTLISRLKKLGIDY</sequence>
<dbReference type="GO" id="GO:0005524">
    <property type="term" value="F:ATP binding"/>
    <property type="evidence" value="ECO:0007669"/>
    <property type="project" value="UniProtKB-KW"/>
</dbReference>
<dbReference type="PROSITE" id="PS50112">
    <property type="entry name" value="PAS"/>
    <property type="match status" value="1"/>
</dbReference>
<dbReference type="InterPro" id="IPR027417">
    <property type="entry name" value="P-loop_NTPase"/>
</dbReference>
<dbReference type="InterPro" id="IPR025662">
    <property type="entry name" value="Sigma_54_int_dom_ATP-bd_1"/>
</dbReference>
<dbReference type="Gene3D" id="1.10.10.60">
    <property type="entry name" value="Homeodomain-like"/>
    <property type="match status" value="1"/>
</dbReference>
<dbReference type="Pfam" id="PF25601">
    <property type="entry name" value="AAA_lid_14"/>
    <property type="match status" value="1"/>
</dbReference>
<evidence type="ECO:0000256" key="5">
    <source>
        <dbReference type="ARBA" id="ARBA00023163"/>
    </source>
</evidence>
<dbReference type="InterPro" id="IPR035965">
    <property type="entry name" value="PAS-like_dom_sf"/>
</dbReference>
<keyword evidence="4" id="KW-0238">DNA-binding</keyword>
<evidence type="ECO:0000259" key="9">
    <source>
        <dbReference type="PROSITE" id="PS50113"/>
    </source>
</evidence>
<dbReference type="InterPro" id="IPR025944">
    <property type="entry name" value="Sigma_54_int_dom_CS"/>
</dbReference>
<keyword evidence="1" id="KW-0547">Nucleotide-binding</keyword>
<evidence type="ECO:0000256" key="2">
    <source>
        <dbReference type="ARBA" id="ARBA00022840"/>
    </source>
</evidence>
<dbReference type="GO" id="GO:0006355">
    <property type="term" value="P:regulation of DNA-templated transcription"/>
    <property type="evidence" value="ECO:0007669"/>
    <property type="project" value="InterPro"/>
</dbReference>
<dbReference type="Gene3D" id="3.30.450.20">
    <property type="entry name" value="PAS domain"/>
    <property type="match status" value="2"/>
</dbReference>
<dbReference type="InterPro" id="IPR002078">
    <property type="entry name" value="Sigma_54_int"/>
</dbReference>
<dbReference type="PROSITE" id="PS00688">
    <property type="entry name" value="SIGMA54_INTERACT_3"/>
    <property type="match status" value="1"/>
</dbReference>
<evidence type="ECO:0000259" key="7">
    <source>
        <dbReference type="PROSITE" id="PS50045"/>
    </source>
</evidence>
<evidence type="ECO:0000256" key="3">
    <source>
        <dbReference type="ARBA" id="ARBA00023015"/>
    </source>
</evidence>
<organism evidence="10 11">
    <name type="scientific">Photorhabdus aegyptia</name>
    <dbReference type="NCBI Taxonomy" id="2805098"/>
    <lineage>
        <taxon>Bacteria</taxon>
        <taxon>Pseudomonadati</taxon>
        <taxon>Pseudomonadota</taxon>
        <taxon>Gammaproteobacteria</taxon>
        <taxon>Enterobacterales</taxon>
        <taxon>Morganellaceae</taxon>
        <taxon>Photorhabdus</taxon>
    </lineage>
</organism>
<dbReference type="EMBL" id="JFGV01000012">
    <property type="protein sequence ID" value="EYU16274.1"/>
    <property type="molecule type" value="Genomic_DNA"/>
</dbReference>
<dbReference type="Pfam" id="PF00158">
    <property type="entry name" value="Sigma54_activat"/>
    <property type="match status" value="1"/>
</dbReference>
<dbReference type="InterPro" id="IPR003593">
    <property type="entry name" value="AAA+_ATPase"/>
</dbReference>
<feature type="domain" description="PAS" evidence="8">
    <location>
        <begin position="194"/>
        <end position="262"/>
    </location>
</feature>
<name>A0A022PL94_9GAMM</name>
<proteinExistence type="predicted"/>